<dbReference type="Gene3D" id="3.40.50.720">
    <property type="entry name" value="NAD(P)-binding Rossmann-like Domain"/>
    <property type="match status" value="1"/>
</dbReference>
<keyword evidence="2" id="KW-0521">NADP</keyword>
<dbReference type="AlphaFoldDB" id="A0AAE1BZK1"/>
<name>A0AAE1BZK1_9PEZI</name>
<dbReference type="PANTHER" id="PTHR42748:SF28">
    <property type="entry name" value="NMRA-LIKE DOMAIN-CONTAINING PROTEIN"/>
    <property type="match status" value="1"/>
</dbReference>
<dbReference type="PANTHER" id="PTHR42748">
    <property type="entry name" value="NITROGEN METABOLITE REPRESSION PROTEIN NMRA FAMILY MEMBER"/>
    <property type="match status" value="1"/>
</dbReference>
<dbReference type="Pfam" id="PF05368">
    <property type="entry name" value="NmrA"/>
    <property type="match status" value="1"/>
</dbReference>
<dbReference type="Proteomes" id="UP001274830">
    <property type="component" value="Unassembled WGS sequence"/>
</dbReference>
<proteinExistence type="inferred from homology"/>
<gene>
    <name evidence="4" type="primary">NMRAL1</name>
    <name evidence="4" type="ORF">LTR78_006605</name>
</gene>
<evidence type="ECO:0000259" key="3">
    <source>
        <dbReference type="Pfam" id="PF05368"/>
    </source>
</evidence>
<dbReference type="SUPFAM" id="SSF51735">
    <property type="entry name" value="NAD(P)-binding Rossmann-fold domains"/>
    <property type="match status" value="1"/>
</dbReference>
<comment type="similarity">
    <text evidence="1">Belongs to the NmrA-type oxidoreductase family.</text>
</comment>
<evidence type="ECO:0000313" key="4">
    <source>
        <dbReference type="EMBL" id="KAK3673372.1"/>
    </source>
</evidence>
<organism evidence="4 5">
    <name type="scientific">Recurvomyces mirabilis</name>
    <dbReference type="NCBI Taxonomy" id="574656"/>
    <lineage>
        <taxon>Eukaryota</taxon>
        <taxon>Fungi</taxon>
        <taxon>Dikarya</taxon>
        <taxon>Ascomycota</taxon>
        <taxon>Pezizomycotina</taxon>
        <taxon>Dothideomycetes</taxon>
        <taxon>Dothideomycetidae</taxon>
        <taxon>Mycosphaerellales</taxon>
        <taxon>Teratosphaeriaceae</taxon>
        <taxon>Recurvomyces</taxon>
    </lineage>
</organism>
<dbReference type="Gene3D" id="3.90.25.10">
    <property type="entry name" value="UDP-galactose 4-epimerase, domain 1"/>
    <property type="match status" value="1"/>
</dbReference>
<comment type="caution">
    <text evidence="4">The sequence shown here is derived from an EMBL/GenBank/DDBJ whole genome shotgun (WGS) entry which is preliminary data.</text>
</comment>
<sequence length="296" mass="32638">MTRTITVVGATGTQGGSVVRALLKDPSYHVRGLTRNIQSEKAKALSQEGVEVVEANIKSVSSLKKAFEGSYAIFVVTNFFEAFPSVGKEEAVKIEHYIWSTLPDSREVSGGTIAIPHYEGKNQVDVYIRGTDLIKKTTFLWIPSYAQNIHYPCYQPFALPGDGLTLYQLQATSPTTRWKLAGDVNNNIGLFVTAILTQSERTLPGRIVLAAADVMTAEGVVAAWAKRDGKKGRILEVSREEYFEVWPQWAEVMHASHVYWETFGDKAFSANAQVVLGKEELGIEGLIGTAEYFAKL</sequence>
<protein>
    <submittedName>
        <fullName evidence="4">NmrA-like domain-containing protein 1</fullName>
    </submittedName>
</protein>
<accession>A0AAE1BZK1</accession>
<keyword evidence="5" id="KW-1185">Reference proteome</keyword>
<reference evidence="4" key="1">
    <citation type="submission" date="2023-07" db="EMBL/GenBank/DDBJ databases">
        <title>Black Yeasts Isolated from many extreme environments.</title>
        <authorList>
            <person name="Coleine C."/>
            <person name="Stajich J.E."/>
            <person name="Selbmann L."/>
        </authorList>
    </citation>
    <scope>NUCLEOTIDE SEQUENCE</scope>
    <source>
        <strain evidence="4">CCFEE 5485</strain>
    </source>
</reference>
<evidence type="ECO:0000256" key="2">
    <source>
        <dbReference type="ARBA" id="ARBA00022857"/>
    </source>
</evidence>
<dbReference type="InterPro" id="IPR008030">
    <property type="entry name" value="NmrA-like"/>
</dbReference>
<dbReference type="EMBL" id="JAUTXT010000025">
    <property type="protein sequence ID" value="KAK3673372.1"/>
    <property type="molecule type" value="Genomic_DNA"/>
</dbReference>
<evidence type="ECO:0000313" key="5">
    <source>
        <dbReference type="Proteomes" id="UP001274830"/>
    </source>
</evidence>
<dbReference type="CDD" id="cd05251">
    <property type="entry name" value="NmrA_like_SDR_a"/>
    <property type="match status" value="1"/>
</dbReference>
<feature type="domain" description="NmrA-like" evidence="3">
    <location>
        <begin position="1"/>
        <end position="256"/>
    </location>
</feature>
<dbReference type="GO" id="GO:0005634">
    <property type="term" value="C:nucleus"/>
    <property type="evidence" value="ECO:0007669"/>
    <property type="project" value="TreeGrafter"/>
</dbReference>
<dbReference type="InterPro" id="IPR051164">
    <property type="entry name" value="NmrA-like_oxidored"/>
</dbReference>
<dbReference type="InterPro" id="IPR036291">
    <property type="entry name" value="NAD(P)-bd_dom_sf"/>
</dbReference>
<evidence type="ECO:0000256" key="1">
    <source>
        <dbReference type="ARBA" id="ARBA00006328"/>
    </source>
</evidence>